<reference evidence="7 8" key="1">
    <citation type="journal article" date="2016" name="Nat. Commun.">
        <title>Thousands of microbial genomes shed light on interconnected biogeochemical processes in an aquifer system.</title>
        <authorList>
            <person name="Anantharaman K."/>
            <person name="Brown C.T."/>
            <person name="Hug L.A."/>
            <person name="Sharon I."/>
            <person name="Castelle C.J."/>
            <person name="Probst A.J."/>
            <person name="Thomas B.C."/>
            <person name="Singh A."/>
            <person name="Wilkins M.J."/>
            <person name="Karaoz U."/>
            <person name="Brodie E.L."/>
            <person name="Williams K.H."/>
            <person name="Hubbard S.S."/>
            <person name="Banfield J.F."/>
        </authorList>
    </citation>
    <scope>NUCLEOTIDE SEQUENCE [LARGE SCALE GENOMIC DNA]</scope>
</reference>
<evidence type="ECO:0000256" key="1">
    <source>
        <dbReference type="ARBA" id="ARBA00004141"/>
    </source>
</evidence>
<feature type="transmembrane region" description="Helical" evidence="5">
    <location>
        <begin position="193"/>
        <end position="209"/>
    </location>
</feature>
<protein>
    <recommendedName>
        <fullName evidence="6">O-antigen ligase-related domain-containing protein</fullName>
    </recommendedName>
</protein>
<dbReference type="InterPro" id="IPR051533">
    <property type="entry name" value="WaaL-like"/>
</dbReference>
<feature type="transmembrane region" description="Helical" evidence="5">
    <location>
        <begin position="260"/>
        <end position="279"/>
    </location>
</feature>
<evidence type="ECO:0000256" key="2">
    <source>
        <dbReference type="ARBA" id="ARBA00022692"/>
    </source>
</evidence>
<sequence length="418" mass="46132">MTSAFKLNPKTLFQLFIFLLPTQLGYHFWPQWAYVFGIRVDYLSPTIFLTDIIFGIFLLLFIKNATKEIRAGLLKVALVVALLAIVNIVFSSSPPTAIFKWLKVAELSLLVFVVARQKGLNFSSWLVKPLVTSAAVFSAIGIAQVLKGGTIGGLLYYLGERSFNTSTPGIALWSFWGEKTLRAYSTFSHPNSFSGYLAVVLILTTHLLLKGKLSKKYLPALFLVLSAFLLTVSLAAIVSLAAVSFGYVLVRQGGNWTKKLSAMVLVGLVVLSMAMPTFAKSFYKDTNTFTESLSKRLSLSISAGQMFSERPLFGIGLNNFIRRLPQDSGIMPAIWWLQPVHNIILLVLTETGIVGALILVGILQIALTKSLSNRRIGVYLAIMFILFTGFLDHYWLTLQQNEMLAAGVLGLSLRKKTG</sequence>
<feature type="transmembrane region" description="Helical" evidence="5">
    <location>
        <begin position="378"/>
        <end position="396"/>
    </location>
</feature>
<comment type="caution">
    <text evidence="7">The sequence shown here is derived from an EMBL/GenBank/DDBJ whole genome shotgun (WGS) entry which is preliminary data.</text>
</comment>
<dbReference type="AlphaFoldDB" id="A0A1F7X752"/>
<dbReference type="Proteomes" id="UP000176778">
    <property type="component" value="Unassembled WGS sequence"/>
</dbReference>
<dbReference type="EMBL" id="MGFR01000001">
    <property type="protein sequence ID" value="OGM10178.1"/>
    <property type="molecule type" value="Genomic_DNA"/>
</dbReference>
<evidence type="ECO:0000259" key="6">
    <source>
        <dbReference type="Pfam" id="PF04932"/>
    </source>
</evidence>
<keyword evidence="3 5" id="KW-1133">Transmembrane helix</keyword>
<feature type="transmembrane region" description="Helical" evidence="5">
    <location>
        <begin position="221"/>
        <end position="248"/>
    </location>
</feature>
<proteinExistence type="predicted"/>
<keyword evidence="4 5" id="KW-0472">Membrane</keyword>
<keyword evidence="2 5" id="KW-0812">Transmembrane</keyword>
<feature type="transmembrane region" description="Helical" evidence="5">
    <location>
        <begin position="12"/>
        <end position="30"/>
    </location>
</feature>
<organism evidence="7 8">
    <name type="scientific">Candidatus Woesebacteria bacterium RBG_13_46_13</name>
    <dbReference type="NCBI Taxonomy" id="1802479"/>
    <lineage>
        <taxon>Bacteria</taxon>
        <taxon>Candidatus Woeseibacteriota</taxon>
    </lineage>
</organism>
<dbReference type="PANTHER" id="PTHR37422:SF13">
    <property type="entry name" value="LIPOPOLYSACCHARIDE BIOSYNTHESIS PROTEIN PA4999-RELATED"/>
    <property type="match status" value="1"/>
</dbReference>
<feature type="transmembrane region" description="Helical" evidence="5">
    <location>
        <begin position="136"/>
        <end position="158"/>
    </location>
</feature>
<evidence type="ECO:0000256" key="5">
    <source>
        <dbReference type="SAM" id="Phobius"/>
    </source>
</evidence>
<evidence type="ECO:0000256" key="3">
    <source>
        <dbReference type="ARBA" id="ARBA00022989"/>
    </source>
</evidence>
<dbReference type="InterPro" id="IPR007016">
    <property type="entry name" value="O-antigen_ligase-rel_domated"/>
</dbReference>
<feature type="transmembrane region" description="Helical" evidence="5">
    <location>
        <begin position="73"/>
        <end position="92"/>
    </location>
</feature>
<gene>
    <name evidence="7" type="ORF">A2Y68_01935</name>
</gene>
<accession>A0A1F7X752</accession>
<comment type="subcellular location">
    <subcellularLocation>
        <location evidence="1">Membrane</location>
        <topology evidence="1">Multi-pass membrane protein</topology>
    </subcellularLocation>
</comment>
<dbReference type="STRING" id="1802479.A2Y68_01935"/>
<dbReference type="PANTHER" id="PTHR37422">
    <property type="entry name" value="TEICHURONIC ACID BIOSYNTHESIS PROTEIN TUAE"/>
    <property type="match status" value="1"/>
</dbReference>
<feature type="domain" description="O-antigen ligase-related" evidence="6">
    <location>
        <begin position="220"/>
        <end position="360"/>
    </location>
</feature>
<evidence type="ECO:0000256" key="4">
    <source>
        <dbReference type="ARBA" id="ARBA00023136"/>
    </source>
</evidence>
<feature type="transmembrane region" description="Helical" evidence="5">
    <location>
        <begin position="42"/>
        <end position="61"/>
    </location>
</feature>
<dbReference type="GO" id="GO:0016020">
    <property type="term" value="C:membrane"/>
    <property type="evidence" value="ECO:0007669"/>
    <property type="project" value="UniProtKB-SubCell"/>
</dbReference>
<evidence type="ECO:0000313" key="7">
    <source>
        <dbReference type="EMBL" id="OGM10178.1"/>
    </source>
</evidence>
<feature type="transmembrane region" description="Helical" evidence="5">
    <location>
        <begin position="343"/>
        <end position="366"/>
    </location>
</feature>
<name>A0A1F7X752_9BACT</name>
<evidence type="ECO:0000313" key="8">
    <source>
        <dbReference type="Proteomes" id="UP000176778"/>
    </source>
</evidence>
<dbReference type="Pfam" id="PF04932">
    <property type="entry name" value="Wzy_C"/>
    <property type="match status" value="1"/>
</dbReference>